<dbReference type="InterPro" id="IPR036188">
    <property type="entry name" value="FAD/NAD-bd_sf"/>
</dbReference>
<dbReference type="InterPro" id="IPR014614">
    <property type="entry name" value="KsdD_DH"/>
</dbReference>
<evidence type="ECO:0000256" key="3">
    <source>
        <dbReference type="ARBA" id="ARBA00023002"/>
    </source>
</evidence>
<evidence type="ECO:0000256" key="2">
    <source>
        <dbReference type="ARBA" id="ARBA00022630"/>
    </source>
</evidence>
<dbReference type="AlphaFoldDB" id="A0A1M6SYJ2"/>
<proteinExistence type="predicted"/>
<keyword evidence="3" id="KW-0560">Oxidoreductase</keyword>
<dbReference type="STRING" id="633813.SAMN04488087_1275"/>
<protein>
    <recommendedName>
        <fullName evidence="4">FAD-dependent oxidoreductase 2 FAD-binding domain-containing protein</fullName>
    </recommendedName>
</protein>
<dbReference type="OrthoDB" id="9813348at2"/>
<dbReference type="RefSeq" id="WP_072715123.1">
    <property type="nucleotide sequence ID" value="NZ_FRAU01000003.1"/>
</dbReference>
<dbReference type="PANTHER" id="PTHR43260:SF1">
    <property type="entry name" value="KSDD-LIKE STEROID DEHYDROGENASE RV0785"/>
    <property type="match status" value="1"/>
</dbReference>
<dbReference type="InterPro" id="IPR027477">
    <property type="entry name" value="Succ_DH/fumarate_Rdtase_cat_sf"/>
</dbReference>
<dbReference type="Proteomes" id="UP000185812">
    <property type="component" value="Unassembled WGS sequence"/>
</dbReference>
<evidence type="ECO:0000313" key="5">
    <source>
        <dbReference type="EMBL" id="SHK49608.1"/>
    </source>
</evidence>
<evidence type="ECO:0000259" key="4">
    <source>
        <dbReference type="Pfam" id="PF00890"/>
    </source>
</evidence>
<dbReference type="Pfam" id="PF00890">
    <property type="entry name" value="FAD_binding_2"/>
    <property type="match status" value="1"/>
</dbReference>
<dbReference type="PANTHER" id="PTHR43260">
    <property type="entry name" value="3-KETOSTEROID-DELTA-1-DEHYDROGENASE"/>
    <property type="match status" value="1"/>
</dbReference>
<dbReference type="PIRSF" id="PIRSF036654">
    <property type="entry name" value="UCP036654"/>
    <property type="match status" value="1"/>
</dbReference>
<keyword evidence="6" id="KW-1185">Reference proteome</keyword>
<organism evidence="5 6">
    <name type="scientific">Rhodothermus profundi</name>
    <dbReference type="NCBI Taxonomy" id="633813"/>
    <lineage>
        <taxon>Bacteria</taxon>
        <taxon>Pseudomonadati</taxon>
        <taxon>Rhodothermota</taxon>
        <taxon>Rhodothermia</taxon>
        <taxon>Rhodothermales</taxon>
        <taxon>Rhodothermaceae</taxon>
        <taxon>Rhodothermus</taxon>
    </lineage>
</organism>
<name>A0A1M6SYJ2_9BACT</name>
<dbReference type="Gene3D" id="3.90.700.10">
    <property type="entry name" value="Succinate dehydrogenase/fumarate reductase flavoprotein, catalytic domain"/>
    <property type="match status" value="1"/>
</dbReference>
<dbReference type="GO" id="GO:0016627">
    <property type="term" value="F:oxidoreductase activity, acting on the CH-CH group of donors"/>
    <property type="evidence" value="ECO:0007669"/>
    <property type="project" value="InterPro"/>
</dbReference>
<gene>
    <name evidence="5" type="ORF">SAMN04488087_1275</name>
</gene>
<sequence length="537" mass="60538">MPPLRYEADVIIVGGGLAGLVTALELLGKNRWVVLLDRDEPERLGGLARESFGGIFLVDTPHQRRLRIQDSPELAWRDWQRCARFGPEDHWPRRWAQHYCEHSIPLIFEFLDKLGVRFLPLVYWPERGLYEPLNSVPRWHIAWGTGYEIVQRILAALEAHPNRHRLSLYFRHAVTDFIQEGGHVVGVQGHVEPDGPVFEARGGAVVVASGGICGGDLSKLRAHWYRPWGNPPPKLLNGAHRYADGLLHDRAAALGAHLTHLDLQWHYAAGVHHPARRRPHDGLSLVPPRSALWCNARGRRIGPPPLVGYTDTRWLVEQILRQPGQYSWLVLNYKIAVRELAVSGCDYMEAFRYKKRLRMLWELVRGNHRLVQRLIDECADDIVVADTPAALIDGMNARSLFGLQIDGEGMLRDIQAYDAMIERGPAFFNDEQLRRLMNFRTYRADRLRLCRFQPILDPSARPLIAIRCFILSRKSLGGLKTNLEGQVLRPDDTPVPGLYAVGEAAGFGGGGMHGQGSLEGTFLGGCILTARLTARHL</sequence>
<evidence type="ECO:0000256" key="1">
    <source>
        <dbReference type="ARBA" id="ARBA00001974"/>
    </source>
</evidence>
<keyword evidence="2" id="KW-0285">Flavoprotein</keyword>
<accession>A0A1M6SYJ2</accession>
<reference evidence="6" key="1">
    <citation type="submission" date="2016-11" db="EMBL/GenBank/DDBJ databases">
        <authorList>
            <person name="Varghese N."/>
            <person name="Submissions S."/>
        </authorList>
    </citation>
    <scope>NUCLEOTIDE SEQUENCE [LARGE SCALE GENOMIC DNA]</scope>
    <source>
        <strain evidence="6">DSM 22212</strain>
    </source>
</reference>
<dbReference type="EMBL" id="FRAU01000003">
    <property type="protein sequence ID" value="SHK49608.1"/>
    <property type="molecule type" value="Genomic_DNA"/>
</dbReference>
<evidence type="ECO:0000313" key="6">
    <source>
        <dbReference type="Proteomes" id="UP000185812"/>
    </source>
</evidence>
<dbReference type="SUPFAM" id="SSF51905">
    <property type="entry name" value="FAD/NAD(P)-binding domain"/>
    <property type="match status" value="1"/>
</dbReference>
<comment type="cofactor">
    <cofactor evidence="1">
        <name>FAD</name>
        <dbReference type="ChEBI" id="CHEBI:57692"/>
    </cofactor>
</comment>
<feature type="domain" description="FAD-dependent oxidoreductase 2 FAD-binding" evidence="4">
    <location>
        <begin position="9"/>
        <end position="523"/>
    </location>
</feature>
<dbReference type="InterPro" id="IPR003953">
    <property type="entry name" value="FAD-dep_OxRdtase_2_FAD-bd"/>
</dbReference>
<dbReference type="Gene3D" id="3.50.50.60">
    <property type="entry name" value="FAD/NAD(P)-binding domain"/>
    <property type="match status" value="1"/>
</dbReference>